<protein>
    <submittedName>
        <fullName evidence="1">Uncharacterized protein</fullName>
    </submittedName>
</protein>
<dbReference type="AlphaFoldDB" id="B8CQW1"/>
<dbReference type="HOGENOM" id="CLU_3332930_0_0_6"/>
<proteinExistence type="predicted"/>
<sequence>MLQLIGELYLEQGMGHFRVKHQTAREYIETPVNQCSYG</sequence>
<evidence type="ECO:0000313" key="1">
    <source>
        <dbReference type="EMBL" id="ACJ30577.1"/>
    </source>
</evidence>
<name>B8CQW1_SHEPW</name>
<keyword evidence="2" id="KW-1185">Reference proteome</keyword>
<gene>
    <name evidence="1" type="ordered locus">swp_3902</name>
</gene>
<evidence type="ECO:0000313" key="2">
    <source>
        <dbReference type="Proteomes" id="UP000000753"/>
    </source>
</evidence>
<dbReference type="Proteomes" id="UP000000753">
    <property type="component" value="Chromosome"/>
</dbReference>
<accession>B8CQW1</accession>
<dbReference type="KEGG" id="swp:swp_3902"/>
<dbReference type="EMBL" id="CP000472">
    <property type="protein sequence ID" value="ACJ30577.1"/>
    <property type="molecule type" value="Genomic_DNA"/>
</dbReference>
<organism evidence="1 2">
    <name type="scientific">Shewanella piezotolerans (strain WP3 / JCM 13877)</name>
    <dbReference type="NCBI Taxonomy" id="225849"/>
    <lineage>
        <taxon>Bacteria</taxon>
        <taxon>Pseudomonadati</taxon>
        <taxon>Pseudomonadota</taxon>
        <taxon>Gammaproteobacteria</taxon>
        <taxon>Alteromonadales</taxon>
        <taxon>Shewanellaceae</taxon>
        <taxon>Shewanella</taxon>
    </lineage>
</organism>
<reference evidence="1 2" key="1">
    <citation type="journal article" date="2008" name="PLoS ONE">
        <title>Environmental adaptation: genomic analysis of the piezotolerant and psychrotolerant deep-sea iron reducing bacterium Shewanella piezotolerans WP3.</title>
        <authorList>
            <person name="Wang F."/>
            <person name="Wang J."/>
            <person name="Jian H."/>
            <person name="Zhang B."/>
            <person name="Li S."/>
            <person name="Wang F."/>
            <person name="Zeng X."/>
            <person name="Gao L."/>
            <person name="Bartlett D.H."/>
            <person name="Yu J."/>
            <person name="Hu S."/>
            <person name="Xiao X."/>
        </authorList>
    </citation>
    <scope>NUCLEOTIDE SEQUENCE [LARGE SCALE GENOMIC DNA]</scope>
    <source>
        <strain evidence="2">WP3 / JCM 13877</strain>
    </source>
</reference>